<dbReference type="PATRIC" id="fig|314722.6.peg.702"/>
<evidence type="ECO:0008006" key="4">
    <source>
        <dbReference type="Google" id="ProtNLM"/>
    </source>
</evidence>
<dbReference type="OrthoDB" id="5966493at2"/>
<dbReference type="RefSeq" id="WP_052630396.1">
    <property type="nucleotide sequence ID" value="NZ_CP011144.1"/>
</dbReference>
<evidence type="ECO:0000313" key="3">
    <source>
        <dbReference type="Proteomes" id="UP000033067"/>
    </source>
</evidence>
<proteinExistence type="predicted"/>
<feature type="transmembrane region" description="Helical" evidence="1">
    <location>
        <begin position="102"/>
        <end position="124"/>
    </location>
</feature>
<dbReference type="KEGG" id="psuw:WQ53_03350"/>
<dbReference type="Proteomes" id="UP000033067">
    <property type="component" value="Chromosome"/>
</dbReference>
<gene>
    <name evidence="2" type="ORF">WQ53_03350</name>
</gene>
<organism evidence="2 3">
    <name type="scientific">Pseudoxanthomonas suwonensis</name>
    <dbReference type="NCBI Taxonomy" id="314722"/>
    <lineage>
        <taxon>Bacteria</taxon>
        <taxon>Pseudomonadati</taxon>
        <taxon>Pseudomonadota</taxon>
        <taxon>Gammaproteobacteria</taxon>
        <taxon>Lysobacterales</taxon>
        <taxon>Lysobacteraceae</taxon>
        <taxon>Pseudoxanthomonas</taxon>
    </lineage>
</organism>
<protein>
    <recommendedName>
        <fullName evidence="4">Transmembrane protein</fullName>
    </recommendedName>
</protein>
<sequence>MNMVVKKLWILLLPLVAFGLWAMLAGPRTLLGIDPGPLGMAVLVAGTVAALLLLSRVPRERLEGASPAEWRAWIGTGFMLLGVVYFLSRIHVFSGTDWGDPAAGAVVRSLVLLLVVWTVLTWVLSARWKGRVEEDERDREIEARAAAWGRGALVSCVIGIAVMLGFSPWERLQWATHFMIANLLVFALMWHWLVEYAATAWMYLADRRGARA</sequence>
<dbReference type="EMBL" id="CP011144">
    <property type="protein sequence ID" value="AKC85941.1"/>
    <property type="molecule type" value="Genomic_DNA"/>
</dbReference>
<evidence type="ECO:0000256" key="1">
    <source>
        <dbReference type="SAM" id="Phobius"/>
    </source>
</evidence>
<keyword evidence="1" id="KW-0812">Transmembrane</keyword>
<keyword evidence="1" id="KW-1133">Transmembrane helix</keyword>
<keyword evidence="3" id="KW-1185">Reference proteome</keyword>
<evidence type="ECO:0000313" key="2">
    <source>
        <dbReference type="EMBL" id="AKC85941.1"/>
    </source>
</evidence>
<name>A0A0E3UM01_9GAMM</name>
<feature type="transmembrane region" description="Helical" evidence="1">
    <location>
        <begin position="178"/>
        <end position="204"/>
    </location>
</feature>
<accession>A0A0E3UM01</accession>
<keyword evidence="1" id="KW-0472">Membrane</keyword>
<dbReference type="AlphaFoldDB" id="A0A0E3UM01"/>
<reference evidence="2 3" key="1">
    <citation type="journal article" date="2015" name="Genome Announc.">
        <title>Complete Genome Sequence of Pseudoxanthomonas suwonensis Strain J1, a Cellulose-Degrading Bacterium Isolated from Leaf- and Wood-Enriched Soil.</title>
        <authorList>
            <person name="Hou L."/>
            <person name="Jiang J."/>
            <person name="Xu Z."/>
            <person name="Zhou Y."/>
            <person name="Leung F.C."/>
        </authorList>
    </citation>
    <scope>NUCLEOTIDE SEQUENCE [LARGE SCALE GENOMIC DNA]</scope>
    <source>
        <strain evidence="2 3">J1</strain>
    </source>
</reference>
<feature type="transmembrane region" description="Helical" evidence="1">
    <location>
        <begin position="145"/>
        <end position="166"/>
    </location>
</feature>
<feature type="transmembrane region" description="Helical" evidence="1">
    <location>
        <begin position="70"/>
        <end position="90"/>
    </location>
</feature>
<feature type="transmembrane region" description="Helical" evidence="1">
    <location>
        <begin position="38"/>
        <end position="58"/>
    </location>
</feature>